<proteinExistence type="predicted"/>
<feature type="transmembrane region" description="Helical" evidence="1">
    <location>
        <begin position="645"/>
        <end position="665"/>
    </location>
</feature>
<evidence type="ECO:0000313" key="2">
    <source>
        <dbReference type="EMBL" id="CAB4604839.1"/>
    </source>
</evidence>
<accession>A0A6J6GYX7</accession>
<gene>
    <name evidence="2" type="ORF">UFOPK1835_00691</name>
</gene>
<keyword evidence="1" id="KW-1133">Transmembrane helix</keyword>
<evidence type="ECO:0000256" key="1">
    <source>
        <dbReference type="SAM" id="Phobius"/>
    </source>
</evidence>
<keyword evidence="1" id="KW-0472">Membrane</keyword>
<sequence>MIIRFQRPFAMLAVLLCLAVAGSLVFPRSGSAQTEEAQTGAAPAETFTIIDQSSWVGPTGTFTVSFAAPGAASDTTFSLNVHNPVSTRDQLLQTARGTQLGGVLFSTPQRNRSELDPGSTGRLTVSIPLGDRYPTPTDGLVLFEKGVYPVAIRATGPDGENRGRLVTHLVRLGATTASAPTLAVGAVVRLDAPVAAALDGSPYLEDPEAEAAARRIAVVGKYPTVRFTILPSPQTLRLLTSRTNAEDPLEPLRVPAPGHQLLGSTYAPIPAGSWVASGLDSSFGTQFAGGAATVGALLGSPPDGRIAFLDPSITPDALGVLRGNGVESVLVPSDRLDPLNDRSDEATLTQRFDVRTGTGDLLDAIASDSRIAELLAATEDPVLAGHIALAQLAMVHLQQQGAARGIAVVLPDNADPVALDTFLAGLADSSGAGSGAVGAPMISPVTASDLFLATDAALGTTNGRRTTLVRTFESDQPFSLGEYPDQLLAAGIFLDGVRSLVPDSPELVDPISATILSSGSATLDPEEQGGMLAHAVTQAALITSQIVVPAEQVVTLTSSSGLIPLTIENRLSVRARVRIVFNSPKLDFPDGPVLDQVLEPATTTRIDVAVTTKASGAFPLDVAIRSADNALPVASTRFTVRSTSVSGFGLFISIGAGLFLLLWWIRHFRTSRRAGKLMPATAEFPEDHPHG</sequence>
<dbReference type="EMBL" id="CAEZUP010000021">
    <property type="protein sequence ID" value="CAB4604839.1"/>
    <property type="molecule type" value="Genomic_DNA"/>
</dbReference>
<protein>
    <submittedName>
        <fullName evidence="2">Unannotated protein</fullName>
    </submittedName>
</protein>
<organism evidence="2">
    <name type="scientific">freshwater metagenome</name>
    <dbReference type="NCBI Taxonomy" id="449393"/>
    <lineage>
        <taxon>unclassified sequences</taxon>
        <taxon>metagenomes</taxon>
        <taxon>ecological metagenomes</taxon>
    </lineage>
</organism>
<keyword evidence="1" id="KW-0812">Transmembrane</keyword>
<name>A0A6J6GYX7_9ZZZZ</name>
<reference evidence="2" key="1">
    <citation type="submission" date="2020-05" db="EMBL/GenBank/DDBJ databases">
        <authorList>
            <person name="Chiriac C."/>
            <person name="Salcher M."/>
            <person name="Ghai R."/>
            <person name="Kavagutti S V."/>
        </authorList>
    </citation>
    <scope>NUCLEOTIDE SEQUENCE</scope>
</reference>
<dbReference type="AlphaFoldDB" id="A0A6J6GYX7"/>